<dbReference type="PANTHER" id="PTHR21137:SF35">
    <property type="entry name" value="ODORANT RECEPTOR 19A-RELATED"/>
    <property type="match status" value="1"/>
</dbReference>
<dbReference type="GO" id="GO:0004984">
    <property type="term" value="F:olfactory receptor activity"/>
    <property type="evidence" value="ECO:0007669"/>
    <property type="project" value="InterPro"/>
</dbReference>
<evidence type="ECO:0000256" key="6">
    <source>
        <dbReference type="ARBA" id="ARBA00022989"/>
    </source>
</evidence>
<keyword evidence="2" id="KW-1003">Cell membrane</keyword>
<keyword evidence="5 10" id="KW-0552">Olfaction</keyword>
<evidence type="ECO:0000256" key="2">
    <source>
        <dbReference type="ARBA" id="ARBA00022475"/>
    </source>
</evidence>
<comment type="caution">
    <text evidence="10">Lacks conserved residue(s) required for the propagation of feature annotation.</text>
</comment>
<keyword evidence="9 10" id="KW-0807">Transducer</keyword>
<reference evidence="11" key="1">
    <citation type="submission" date="2022-01" db="UniProtKB">
        <authorList>
            <consortium name="EnsemblMetazoa"/>
        </authorList>
    </citation>
    <scope>IDENTIFICATION</scope>
</reference>
<evidence type="ECO:0000256" key="1">
    <source>
        <dbReference type="ARBA" id="ARBA00004651"/>
    </source>
</evidence>
<keyword evidence="3 10" id="KW-0716">Sensory transduction</keyword>
<keyword evidence="7 10" id="KW-0472">Membrane</keyword>
<keyword evidence="12" id="KW-1185">Reference proteome</keyword>
<feature type="transmembrane region" description="Helical" evidence="10">
    <location>
        <begin position="86"/>
        <end position="108"/>
    </location>
</feature>
<dbReference type="InterPro" id="IPR004117">
    <property type="entry name" value="7tm6_olfct_rcpt"/>
</dbReference>
<feature type="transmembrane region" description="Helical" evidence="10">
    <location>
        <begin position="184"/>
        <end position="217"/>
    </location>
</feature>
<feature type="transmembrane region" description="Helical" evidence="10">
    <location>
        <begin position="144"/>
        <end position="164"/>
    </location>
</feature>
<evidence type="ECO:0000256" key="5">
    <source>
        <dbReference type="ARBA" id="ARBA00022725"/>
    </source>
</evidence>
<dbReference type="PANTHER" id="PTHR21137">
    <property type="entry name" value="ODORANT RECEPTOR"/>
    <property type="match status" value="1"/>
</dbReference>
<proteinExistence type="inferred from homology"/>
<evidence type="ECO:0000313" key="11">
    <source>
        <dbReference type="EnsemblMetazoa" id="XP_014261973.1"/>
    </source>
</evidence>
<dbReference type="KEGG" id="clec:106674048"/>
<evidence type="ECO:0000313" key="12">
    <source>
        <dbReference type="Proteomes" id="UP000494040"/>
    </source>
</evidence>
<evidence type="ECO:0000256" key="3">
    <source>
        <dbReference type="ARBA" id="ARBA00022606"/>
    </source>
</evidence>
<keyword evidence="8 10" id="KW-0675">Receptor</keyword>
<evidence type="ECO:0000256" key="10">
    <source>
        <dbReference type="RuleBase" id="RU351113"/>
    </source>
</evidence>
<evidence type="ECO:0000256" key="4">
    <source>
        <dbReference type="ARBA" id="ARBA00022692"/>
    </source>
</evidence>
<dbReference type="AlphaFoldDB" id="A0A8I6SQB6"/>
<sequence>MDFIFKTSNRLIVALSCEGRLRIFTLQRVLLKILGFEWWKEGLNFPLPDFMKKWGYQAFWVILMICDIVLTLKASVWMAIDNDLKYTIKMNGIIVMMPFVGSLIKIFYLRYMQKEFIELIETCESIGHLDMEEESIQSGLRLNFVYINMLLSTVGIWAIFFTIINHEIPVATDFPWSQDVALGQFFSLMIDFYCGINCCLAHSLLDTIFPVSAIVIIAHLATLRKKLAKLGCNKYQDEVLLNESIELHNKLLSMSELLQICYNEVSVAQSLYSVMHSCVLIFAVEQVPNKFSVLVSSFPLLLCSYAQLWMYCSFGQMMTDEFDKISFALYNNRWYACSISSRKALVTFAQACQKKVGLKGVGNINASYSNFLHKIQDSVSYYLILKTVTSESDGEKN</sequence>
<dbReference type="EnsemblMetazoa" id="XM_014406487.2">
    <property type="protein sequence ID" value="XP_014261973.1"/>
    <property type="gene ID" value="LOC106674048"/>
</dbReference>
<dbReference type="GO" id="GO:0007165">
    <property type="term" value="P:signal transduction"/>
    <property type="evidence" value="ECO:0007669"/>
    <property type="project" value="UniProtKB-KW"/>
</dbReference>
<comment type="subcellular location">
    <subcellularLocation>
        <location evidence="1 10">Cell membrane</location>
        <topology evidence="1 10">Multi-pass membrane protein</topology>
    </subcellularLocation>
</comment>
<gene>
    <name evidence="11" type="primary">106674048</name>
</gene>
<dbReference type="GO" id="GO:0005549">
    <property type="term" value="F:odorant binding"/>
    <property type="evidence" value="ECO:0007669"/>
    <property type="project" value="InterPro"/>
</dbReference>
<dbReference type="OMA" id="WNVCAAL"/>
<keyword evidence="6 10" id="KW-1133">Transmembrane helix</keyword>
<evidence type="ECO:0000256" key="7">
    <source>
        <dbReference type="ARBA" id="ARBA00023136"/>
    </source>
</evidence>
<accession>A0A8I6SQB6</accession>
<feature type="transmembrane region" description="Helical" evidence="10">
    <location>
        <begin position="58"/>
        <end position="80"/>
    </location>
</feature>
<keyword evidence="4 10" id="KW-0812">Transmembrane</keyword>
<dbReference type="GO" id="GO:0005886">
    <property type="term" value="C:plasma membrane"/>
    <property type="evidence" value="ECO:0007669"/>
    <property type="project" value="UniProtKB-SubCell"/>
</dbReference>
<dbReference type="Proteomes" id="UP000494040">
    <property type="component" value="Unassembled WGS sequence"/>
</dbReference>
<protein>
    <recommendedName>
        <fullName evidence="10">Odorant receptor</fullName>
    </recommendedName>
</protein>
<dbReference type="OrthoDB" id="6596048at2759"/>
<organism evidence="11 12">
    <name type="scientific">Cimex lectularius</name>
    <name type="common">Bed bug</name>
    <name type="synonym">Acanthia lectularia</name>
    <dbReference type="NCBI Taxonomy" id="79782"/>
    <lineage>
        <taxon>Eukaryota</taxon>
        <taxon>Metazoa</taxon>
        <taxon>Ecdysozoa</taxon>
        <taxon>Arthropoda</taxon>
        <taxon>Hexapoda</taxon>
        <taxon>Insecta</taxon>
        <taxon>Pterygota</taxon>
        <taxon>Neoptera</taxon>
        <taxon>Paraneoptera</taxon>
        <taxon>Hemiptera</taxon>
        <taxon>Heteroptera</taxon>
        <taxon>Panheteroptera</taxon>
        <taxon>Cimicomorpha</taxon>
        <taxon>Cimicidae</taxon>
        <taxon>Cimex</taxon>
    </lineage>
</organism>
<name>A0A8I6SQB6_CIMLE</name>
<evidence type="ECO:0000256" key="9">
    <source>
        <dbReference type="ARBA" id="ARBA00023224"/>
    </source>
</evidence>
<dbReference type="Pfam" id="PF02949">
    <property type="entry name" value="7tm_6"/>
    <property type="match status" value="1"/>
</dbReference>
<comment type="similarity">
    <text evidence="10">Belongs to the insect chemoreceptor superfamily. Heteromeric odorant receptor channel (TC 1.A.69) family.</text>
</comment>
<evidence type="ECO:0000256" key="8">
    <source>
        <dbReference type="ARBA" id="ARBA00023170"/>
    </source>
</evidence>